<evidence type="ECO:0000256" key="3">
    <source>
        <dbReference type="ARBA" id="ARBA00022729"/>
    </source>
</evidence>
<dbReference type="InterPro" id="IPR051331">
    <property type="entry name" value="Chorismate_mutase-related"/>
</dbReference>
<evidence type="ECO:0000256" key="1">
    <source>
        <dbReference type="ARBA" id="ARBA00004817"/>
    </source>
</evidence>
<name>A0ABN1ZCA6_9MICO</name>
<comment type="caution">
    <text evidence="7">The sequence shown here is derived from an EMBL/GenBank/DDBJ whole genome shotgun (WGS) entry which is preliminary data.</text>
</comment>
<dbReference type="PROSITE" id="PS51168">
    <property type="entry name" value="CHORISMATE_MUT_2"/>
    <property type="match status" value="1"/>
</dbReference>
<dbReference type="Gene3D" id="1.20.59.10">
    <property type="entry name" value="Chorismate mutase"/>
    <property type="match status" value="1"/>
</dbReference>
<dbReference type="InterPro" id="IPR008240">
    <property type="entry name" value="Chorismate_mutase_periplasmic"/>
</dbReference>
<dbReference type="SUPFAM" id="SSF48600">
    <property type="entry name" value="Chorismate mutase II"/>
    <property type="match status" value="1"/>
</dbReference>
<evidence type="ECO:0000313" key="7">
    <source>
        <dbReference type="EMBL" id="GAA1493286.1"/>
    </source>
</evidence>
<evidence type="ECO:0000256" key="4">
    <source>
        <dbReference type="ARBA" id="ARBA00023235"/>
    </source>
</evidence>
<dbReference type="SMART" id="SM00830">
    <property type="entry name" value="CM_2"/>
    <property type="match status" value="1"/>
</dbReference>
<evidence type="ECO:0000259" key="6">
    <source>
        <dbReference type="PROSITE" id="PS51168"/>
    </source>
</evidence>
<sequence>MNSTMQPTRRSRTQRAVVVVLAVALVASTGVLAVLAASPASAATTTSEPAATTAPGQDDGTHLDAVGALVLRRLLLADPVAQSKWLSGKPIADPVREQAVVDEAVSLARQEGVDPDLVTRVVRSQISASKVVQRGLITSWTHDPASAPTTAPDLATIRPQLDAIDTDLVAAIGAAQATAHDPRCAHLVVAERKRLSAGLDSLHRKGVRDALSGFCTA</sequence>
<evidence type="ECO:0000256" key="5">
    <source>
        <dbReference type="SAM" id="SignalP"/>
    </source>
</evidence>
<dbReference type="PANTHER" id="PTHR38041:SF2">
    <property type="entry name" value="SECRETED CHORISMATE MUTASE"/>
    <property type="match status" value="1"/>
</dbReference>
<accession>A0ABN1ZCA6</accession>
<dbReference type="EC" id="5.4.99.5" evidence="2"/>
<proteinExistence type="predicted"/>
<feature type="domain" description="Chorismate mutase" evidence="6">
    <location>
        <begin position="45"/>
        <end position="137"/>
    </location>
</feature>
<dbReference type="PANTHER" id="PTHR38041">
    <property type="entry name" value="CHORISMATE MUTASE"/>
    <property type="match status" value="1"/>
</dbReference>
<reference evidence="7 8" key="1">
    <citation type="journal article" date="2019" name="Int. J. Syst. Evol. Microbiol.">
        <title>The Global Catalogue of Microorganisms (GCM) 10K type strain sequencing project: providing services to taxonomists for standard genome sequencing and annotation.</title>
        <authorList>
            <consortium name="The Broad Institute Genomics Platform"/>
            <consortium name="The Broad Institute Genome Sequencing Center for Infectious Disease"/>
            <person name="Wu L."/>
            <person name="Ma J."/>
        </authorList>
    </citation>
    <scope>NUCLEOTIDE SEQUENCE [LARGE SCALE GENOMIC DNA]</scope>
    <source>
        <strain evidence="7 8">JCM 12140</strain>
    </source>
</reference>
<dbReference type="InterPro" id="IPR036979">
    <property type="entry name" value="CM_dom_sf"/>
</dbReference>
<feature type="signal peptide" evidence="5">
    <location>
        <begin position="1"/>
        <end position="42"/>
    </location>
</feature>
<dbReference type="EMBL" id="BAAAJX010000005">
    <property type="protein sequence ID" value="GAA1493286.1"/>
    <property type="molecule type" value="Genomic_DNA"/>
</dbReference>
<keyword evidence="4" id="KW-0413">Isomerase</keyword>
<protein>
    <recommendedName>
        <fullName evidence="2">chorismate mutase</fullName>
        <ecNumber evidence="2">5.4.99.5</ecNumber>
    </recommendedName>
</protein>
<evidence type="ECO:0000313" key="8">
    <source>
        <dbReference type="Proteomes" id="UP001501742"/>
    </source>
</evidence>
<gene>
    <name evidence="7" type="ORF">GCM10009627_16320</name>
</gene>
<comment type="pathway">
    <text evidence="1">Metabolic intermediate biosynthesis; prephenate biosynthesis; prephenate from chorismate: step 1/1.</text>
</comment>
<keyword evidence="3 5" id="KW-0732">Signal</keyword>
<dbReference type="RefSeq" id="WP_204610353.1">
    <property type="nucleotide sequence ID" value="NZ_BAAAJX010000005.1"/>
</dbReference>
<dbReference type="Proteomes" id="UP001501742">
    <property type="component" value="Unassembled WGS sequence"/>
</dbReference>
<evidence type="ECO:0000256" key="2">
    <source>
        <dbReference type="ARBA" id="ARBA00012404"/>
    </source>
</evidence>
<feature type="chain" id="PRO_5046647233" description="chorismate mutase" evidence="5">
    <location>
        <begin position="43"/>
        <end position="217"/>
    </location>
</feature>
<dbReference type="InterPro" id="IPR036263">
    <property type="entry name" value="Chorismate_II_sf"/>
</dbReference>
<dbReference type="NCBIfam" id="TIGR01806">
    <property type="entry name" value="CM_mono2"/>
    <property type="match status" value="1"/>
</dbReference>
<keyword evidence="8" id="KW-1185">Reference proteome</keyword>
<dbReference type="Pfam" id="PF01817">
    <property type="entry name" value="CM_2"/>
    <property type="match status" value="1"/>
</dbReference>
<dbReference type="InterPro" id="IPR002701">
    <property type="entry name" value="CM_II_prokaryot"/>
</dbReference>
<organism evidence="7 8">
    <name type="scientific">Curtobacterium herbarum</name>
    <dbReference type="NCBI Taxonomy" id="150122"/>
    <lineage>
        <taxon>Bacteria</taxon>
        <taxon>Bacillati</taxon>
        <taxon>Actinomycetota</taxon>
        <taxon>Actinomycetes</taxon>
        <taxon>Micrococcales</taxon>
        <taxon>Microbacteriaceae</taxon>
        <taxon>Curtobacterium</taxon>
    </lineage>
</organism>